<dbReference type="Proteomes" id="UP000269352">
    <property type="component" value="Unassembled WGS sequence"/>
</dbReference>
<dbReference type="PANTHER" id="PTHR35024:SF4">
    <property type="entry name" value="POLYMER-FORMING CYTOSKELETAL PROTEIN"/>
    <property type="match status" value="1"/>
</dbReference>
<protein>
    <submittedName>
        <fullName evidence="2">Integral membrane protein CcmA</fullName>
    </submittedName>
</protein>
<comment type="caution">
    <text evidence="2">The sequence shown here is derived from an EMBL/GenBank/DDBJ whole genome shotgun (WGS) entry which is preliminary data.</text>
</comment>
<dbReference type="PANTHER" id="PTHR35024">
    <property type="entry name" value="HYPOTHETICAL CYTOSOLIC PROTEIN"/>
    <property type="match status" value="1"/>
</dbReference>
<gene>
    <name evidence="2" type="ORF">NO1_0836</name>
</gene>
<sequence length="130" mass="14010">MGKKRRDIGGIYTILGPDTSFKGILDTQESMRIEGNFDGTINSQGDIYIGEGSVVSANVYGKRVIVSGELKGTVEAINGLEITGTGRVYGDVTGDRLIVDEGAVYKGNVNMDIITSKKKYEEEKLGRSGR</sequence>
<dbReference type="Pfam" id="PF04519">
    <property type="entry name" value="Bactofilin"/>
    <property type="match status" value="1"/>
</dbReference>
<proteinExistence type="inferred from homology"/>
<evidence type="ECO:0000256" key="1">
    <source>
        <dbReference type="ARBA" id="ARBA00044755"/>
    </source>
</evidence>
<evidence type="ECO:0000313" key="2">
    <source>
        <dbReference type="EMBL" id="GBR73455.1"/>
    </source>
</evidence>
<evidence type="ECO:0000313" key="3">
    <source>
        <dbReference type="Proteomes" id="UP000269352"/>
    </source>
</evidence>
<keyword evidence="3" id="KW-1185">Reference proteome</keyword>
<accession>A0A388TAI8</accession>
<reference evidence="2 3" key="1">
    <citation type="journal article" date="2019" name="ISME J.">
        <title>Genome analyses of uncultured TG2/ZB3 bacteria in 'Margulisbacteria' specifically attached to ectosymbiotic spirochetes of protists in the termite gut.</title>
        <authorList>
            <person name="Utami Y.D."/>
            <person name="Kuwahara H."/>
            <person name="Igai K."/>
            <person name="Murakami T."/>
            <person name="Sugaya K."/>
            <person name="Morikawa T."/>
            <person name="Nagura Y."/>
            <person name="Yuki M."/>
            <person name="Deevong P."/>
            <person name="Inoue T."/>
            <person name="Kihara K."/>
            <person name="Lo N."/>
            <person name="Yamada A."/>
            <person name="Ohkuma M."/>
            <person name="Hongoh Y."/>
        </authorList>
    </citation>
    <scope>NUCLEOTIDE SEQUENCE [LARGE SCALE GENOMIC DNA]</scope>
    <source>
        <strain evidence="2">NkOx7-01</strain>
    </source>
</reference>
<name>A0A388TAI8_TERA1</name>
<dbReference type="AlphaFoldDB" id="A0A388TAI8"/>
<dbReference type="EMBL" id="BGZN01000011">
    <property type="protein sequence ID" value="GBR73455.1"/>
    <property type="molecule type" value="Genomic_DNA"/>
</dbReference>
<comment type="similarity">
    <text evidence="1">Belongs to the bactofilin family.</text>
</comment>
<organism evidence="2 3">
    <name type="scientific">Termititenax aidoneus</name>
    <dbReference type="NCBI Taxonomy" id="2218524"/>
    <lineage>
        <taxon>Bacteria</taxon>
        <taxon>Bacillati</taxon>
        <taxon>Candidatus Margulisiibacteriota</taxon>
        <taxon>Candidatus Termititenacia</taxon>
        <taxon>Candidatus Termititenacales</taxon>
        <taxon>Candidatus Termititenacaceae</taxon>
        <taxon>Candidatus Termititenax</taxon>
    </lineage>
</organism>
<dbReference type="InterPro" id="IPR007607">
    <property type="entry name" value="BacA/B"/>
</dbReference>